<evidence type="ECO:0000256" key="1">
    <source>
        <dbReference type="ARBA" id="ARBA00004651"/>
    </source>
</evidence>
<comment type="subcellular location">
    <subcellularLocation>
        <location evidence="1">Cell membrane</location>
        <topology evidence="1">Multi-pass membrane protein</topology>
    </subcellularLocation>
</comment>
<sequence>MSFFDSFANKIGHTAEAINQNKYLYSIKTAFTVYMPFIIVGSFATLFNTILCSEEVGLAQFAAFSFLSAIGPAFTAINYATMSTMSIAIAFLIGKIIGQRNGVDENYSALVAVVSFLTIVPQTIVTVVEGMEDILTSGIVTTSINAQGLFVAMLIAILSVELFSWLMKKEKLKIRMPESVPSGIARSFNSLIPVLLVLLVFSIISTVIFNWTGNYLSDIIYNTLQVPMQKVMQNGPVGIILLAFASAIFWVFGLHGNMVIMPILSPLALAGLADLIAQVQAGEAATNPLTMTFFRVYVVMGGAGVTIALILSLLVFSKREDQKLISKLALIPGIFGINEPLVYGLPIVMNPIFAIPFILSQLMATVVAYIATVTQIIPAASVEVPFGLPLFVNAFVGYQSLAAILVQVVILVLAFLIYTPFVLASNRMRGSETGNK</sequence>
<evidence type="ECO:0000259" key="10">
    <source>
        <dbReference type="PROSITE" id="PS51105"/>
    </source>
</evidence>
<dbReference type="Pfam" id="PF02378">
    <property type="entry name" value="PTS_EIIC"/>
    <property type="match status" value="1"/>
</dbReference>
<dbReference type="GO" id="GO:0008982">
    <property type="term" value="F:protein-N(PI)-phosphohistidine-sugar phosphotransferase activity"/>
    <property type="evidence" value="ECO:0007669"/>
    <property type="project" value="UniProtKB-UniRule"/>
</dbReference>
<feature type="transmembrane region" description="Helical" evidence="9">
    <location>
        <begin position="31"/>
        <end position="51"/>
    </location>
</feature>
<dbReference type="NCBIfam" id="TIGR00410">
    <property type="entry name" value="lacE"/>
    <property type="match status" value="1"/>
</dbReference>
<reference evidence="11" key="1">
    <citation type="submission" date="2019-11" db="EMBL/GenBank/DDBJ databases">
        <authorList>
            <person name="Feng L."/>
        </authorList>
    </citation>
    <scope>NUCLEOTIDE SEQUENCE</scope>
    <source>
        <strain evidence="11">ECasseliflavusLFYP2</strain>
    </source>
</reference>
<dbReference type="GO" id="GO:0009401">
    <property type="term" value="P:phosphoenolpyruvate-dependent sugar phosphotransferase system"/>
    <property type="evidence" value="ECO:0007669"/>
    <property type="project" value="InterPro"/>
</dbReference>
<dbReference type="InterPro" id="IPR003352">
    <property type="entry name" value="PTS_EIIC"/>
</dbReference>
<dbReference type="PANTHER" id="PTHR33989:SF4">
    <property type="entry name" value="PTS SYSTEM N,N'-DIACETYLCHITOBIOSE-SPECIFIC EIIC COMPONENT"/>
    <property type="match status" value="1"/>
</dbReference>
<evidence type="ECO:0000256" key="6">
    <source>
        <dbReference type="ARBA" id="ARBA00022989"/>
    </source>
</evidence>
<feature type="transmembrane region" description="Helical" evidence="9">
    <location>
        <begin position="188"/>
        <end position="211"/>
    </location>
</feature>
<comment type="function">
    <text evidence="8">The phosphoenolpyruvate-dependent sugar phosphotransferase system (PTS), a major carbohydrate active -transport system, catalyzes the phosphorylation of incoming sugar substrates concomitant with their translocation across the cell membrane.</text>
</comment>
<evidence type="ECO:0000313" key="11">
    <source>
        <dbReference type="EMBL" id="VYU38901.1"/>
    </source>
</evidence>
<feature type="transmembrane region" description="Helical" evidence="9">
    <location>
        <begin position="259"/>
        <end position="281"/>
    </location>
</feature>
<keyword evidence="4 8" id="KW-0762">Sugar transport</keyword>
<protein>
    <recommendedName>
        <fullName evidence="8">Permease IIC component</fullName>
    </recommendedName>
</protein>
<feature type="domain" description="PTS EIIC type-3" evidence="10">
    <location>
        <begin position="7"/>
        <end position="421"/>
    </location>
</feature>
<feature type="transmembrane region" description="Helical" evidence="9">
    <location>
        <begin position="402"/>
        <end position="423"/>
    </location>
</feature>
<feature type="transmembrane region" description="Helical" evidence="9">
    <location>
        <begin position="63"/>
        <end position="94"/>
    </location>
</feature>
<feature type="transmembrane region" description="Helical" evidence="9">
    <location>
        <begin position="352"/>
        <end position="371"/>
    </location>
</feature>
<keyword evidence="6 9" id="KW-1133">Transmembrane helix</keyword>
<evidence type="ECO:0000256" key="4">
    <source>
        <dbReference type="ARBA" id="ARBA00022597"/>
    </source>
</evidence>
<feature type="transmembrane region" description="Helical" evidence="9">
    <location>
        <begin position="231"/>
        <end position="252"/>
    </location>
</feature>
<proteinExistence type="predicted"/>
<keyword evidence="7 8" id="KW-0472">Membrane</keyword>
<evidence type="ECO:0000256" key="5">
    <source>
        <dbReference type="ARBA" id="ARBA00022692"/>
    </source>
</evidence>
<accession>A0A6N3EJI8</accession>
<dbReference type="InterPro" id="IPR051088">
    <property type="entry name" value="PTS_Sugar-EIIC/EIIB"/>
</dbReference>
<evidence type="ECO:0000256" key="2">
    <source>
        <dbReference type="ARBA" id="ARBA00022448"/>
    </source>
</evidence>
<feature type="transmembrane region" description="Helical" evidence="9">
    <location>
        <begin position="293"/>
        <end position="316"/>
    </location>
</feature>
<keyword evidence="2 8" id="KW-0813">Transport</keyword>
<dbReference type="PROSITE" id="PS51105">
    <property type="entry name" value="PTS_EIIC_TYPE_3"/>
    <property type="match status" value="1"/>
</dbReference>
<evidence type="ECO:0000256" key="7">
    <source>
        <dbReference type="ARBA" id="ARBA00023136"/>
    </source>
</evidence>
<dbReference type="PANTHER" id="PTHR33989">
    <property type="match status" value="1"/>
</dbReference>
<feature type="transmembrane region" description="Helical" evidence="9">
    <location>
        <begin position="148"/>
        <end position="167"/>
    </location>
</feature>
<dbReference type="InterPro" id="IPR004796">
    <property type="entry name" value="PTS_IIC_cello"/>
</dbReference>
<dbReference type="PIRSF" id="PIRSF006351">
    <property type="entry name" value="PTS_EIIC-Cellobiose"/>
    <property type="match status" value="1"/>
</dbReference>
<dbReference type="AlphaFoldDB" id="A0A6N3EJI8"/>
<feature type="transmembrane region" description="Helical" evidence="9">
    <location>
        <begin position="328"/>
        <end position="346"/>
    </location>
</feature>
<dbReference type="GO" id="GO:0005886">
    <property type="term" value="C:plasma membrane"/>
    <property type="evidence" value="ECO:0007669"/>
    <property type="project" value="UniProtKB-SubCell"/>
</dbReference>
<dbReference type="InterPro" id="IPR004501">
    <property type="entry name" value="PTS_EIIC_3"/>
</dbReference>
<gene>
    <name evidence="11" type="primary">gmuC_6</name>
    <name evidence="11" type="ORF">ECLFYP2_03149</name>
</gene>
<organism evidence="11">
    <name type="scientific">Enterococcus casseliflavus</name>
    <name type="common">Enterococcus flavescens</name>
    <dbReference type="NCBI Taxonomy" id="37734"/>
    <lineage>
        <taxon>Bacteria</taxon>
        <taxon>Bacillati</taxon>
        <taxon>Bacillota</taxon>
        <taxon>Bacilli</taxon>
        <taxon>Lactobacillales</taxon>
        <taxon>Enterococcaceae</taxon>
        <taxon>Enterococcus</taxon>
    </lineage>
</organism>
<feature type="transmembrane region" description="Helical" evidence="9">
    <location>
        <begin position="106"/>
        <end position="128"/>
    </location>
</feature>
<evidence type="ECO:0000256" key="3">
    <source>
        <dbReference type="ARBA" id="ARBA00022475"/>
    </source>
</evidence>
<dbReference type="RefSeq" id="WP_421758264.1">
    <property type="nucleotide sequence ID" value="NZ_CACRTX010000013.1"/>
</dbReference>
<keyword evidence="5 9" id="KW-0812">Transmembrane</keyword>
<dbReference type="EMBL" id="CACRTX010000013">
    <property type="protein sequence ID" value="VYU38901.1"/>
    <property type="molecule type" value="Genomic_DNA"/>
</dbReference>
<evidence type="ECO:0000256" key="9">
    <source>
        <dbReference type="SAM" id="Phobius"/>
    </source>
</evidence>
<feature type="transmembrane region" description="Helical" evidence="9">
    <location>
        <begin position="376"/>
        <end position="396"/>
    </location>
</feature>
<evidence type="ECO:0000256" key="8">
    <source>
        <dbReference type="PIRNR" id="PIRNR006351"/>
    </source>
</evidence>
<keyword evidence="3 8" id="KW-1003">Cell membrane</keyword>
<name>A0A6N3EJI8_ENTCA</name>